<organism evidence="2">
    <name type="scientific">marine metagenome</name>
    <dbReference type="NCBI Taxonomy" id="408172"/>
    <lineage>
        <taxon>unclassified sequences</taxon>
        <taxon>metagenomes</taxon>
        <taxon>ecological metagenomes</taxon>
    </lineage>
</organism>
<feature type="non-terminal residue" evidence="2">
    <location>
        <position position="1"/>
    </location>
</feature>
<dbReference type="EMBL" id="UINC01204879">
    <property type="protein sequence ID" value="SVE25799.1"/>
    <property type="molecule type" value="Genomic_DNA"/>
</dbReference>
<proteinExistence type="predicted"/>
<feature type="non-terminal residue" evidence="2">
    <location>
        <position position="243"/>
    </location>
</feature>
<dbReference type="InterPro" id="IPR011444">
    <property type="entry name" value="DUF1549"/>
</dbReference>
<dbReference type="PANTHER" id="PTHR35889">
    <property type="entry name" value="CYCLOINULO-OLIGOSACCHARIDE FRUCTANOTRANSFERASE-RELATED"/>
    <property type="match status" value="1"/>
</dbReference>
<dbReference type="AlphaFoldDB" id="A0A383C150"/>
<name>A0A383C150_9ZZZZ</name>
<evidence type="ECO:0000313" key="2">
    <source>
        <dbReference type="EMBL" id="SVE25799.1"/>
    </source>
</evidence>
<protein>
    <recommendedName>
        <fullName evidence="1">DUF1549 domain-containing protein</fullName>
    </recommendedName>
</protein>
<evidence type="ECO:0000259" key="1">
    <source>
        <dbReference type="Pfam" id="PF07583"/>
    </source>
</evidence>
<reference evidence="2" key="1">
    <citation type="submission" date="2018-05" db="EMBL/GenBank/DDBJ databases">
        <authorList>
            <person name="Lanie J.A."/>
            <person name="Ng W.-L."/>
            <person name="Kazmierczak K.M."/>
            <person name="Andrzejewski T.M."/>
            <person name="Davidsen T.M."/>
            <person name="Wayne K.J."/>
            <person name="Tettelin H."/>
            <person name="Glass J.I."/>
            <person name="Rusch D."/>
            <person name="Podicherti R."/>
            <person name="Tsui H.-C.T."/>
            <person name="Winkler M.E."/>
        </authorList>
    </citation>
    <scope>NUCLEOTIDE SEQUENCE</scope>
</reference>
<dbReference type="PANTHER" id="PTHR35889:SF3">
    <property type="entry name" value="F-BOX DOMAIN-CONTAINING PROTEIN"/>
    <property type="match status" value="1"/>
</dbReference>
<feature type="domain" description="DUF1549" evidence="1">
    <location>
        <begin position="1"/>
        <end position="188"/>
    </location>
</feature>
<accession>A0A383C150</accession>
<dbReference type="Pfam" id="PF07583">
    <property type="entry name" value="PSCyt2"/>
    <property type="match status" value="1"/>
</dbReference>
<sequence length="243" mass="27776">NLKPQPKADRYTLIRRVTFDLTGLPPTVQEVEQFIADTKPGAYERIIDRMLASPRFGERWGRHWLDVVRFGESTGHLTVNNDKPRANAWKFRDAVIRALNEDVPFDAFVRMHFVPDEKHTELIQFIQLGPRLQDNANPNDKQFHRLDDMVATTGTAFFGISFGCARCHDHPVDPMTTEEYYQLTATFFDQVKEAPQASKKRIPLEITEPRVLSKGSWQSPGKRVEPGFINVLKPGSTRLPGDC</sequence>
<gene>
    <name evidence="2" type="ORF">METZ01_LOCUS478653</name>
</gene>